<name>A0A848HC23_9BURK</name>
<dbReference type="Proteomes" id="UP000541185">
    <property type="component" value="Unassembled WGS sequence"/>
</dbReference>
<protein>
    <submittedName>
        <fullName evidence="2">Uncharacterized protein</fullName>
    </submittedName>
</protein>
<dbReference type="AlphaFoldDB" id="A0A848HC23"/>
<dbReference type="EMBL" id="JABBFX010000004">
    <property type="protein sequence ID" value="NML48024.1"/>
    <property type="molecule type" value="Genomic_DNA"/>
</dbReference>
<gene>
    <name evidence="2" type="ORF">HHL11_30025</name>
</gene>
<feature type="compositionally biased region" description="Polar residues" evidence="1">
    <location>
        <begin position="1"/>
        <end position="10"/>
    </location>
</feature>
<sequence length="147" mass="16647">MEDKPSNQGPSADEERGIGKTAAKRRDQLRQLEEKRRKTLARLNEARAQLAQAVAEDEARARRRQRNQQMQEYKRLKFVLGGLVLTVMQSDGPAAFAMSSQDLFRLSDKDRQLLDRVWAVIRSRSESGDSPCDATAHLPDVDLGLQK</sequence>
<feature type="region of interest" description="Disordered" evidence="1">
    <location>
        <begin position="126"/>
        <end position="147"/>
    </location>
</feature>
<dbReference type="RefSeq" id="WP_169422342.1">
    <property type="nucleotide sequence ID" value="NZ_JABBFX010000004.1"/>
</dbReference>
<feature type="compositionally biased region" description="Basic and acidic residues" evidence="1">
    <location>
        <begin position="13"/>
        <end position="31"/>
    </location>
</feature>
<evidence type="ECO:0000256" key="1">
    <source>
        <dbReference type="SAM" id="MobiDB-lite"/>
    </source>
</evidence>
<keyword evidence="3" id="KW-1185">Reference proteome</keyword>
<comment type="caution">
    <text evidence="2">The sequence shown here is derived from an EMBL/GenBank/DDBJ whole genome shotgun (WGS) entry which is preliminary data.</text>
</comment>
<evidence type="ECO:0000313" key="2">
    <source>
        <dbReference type="EMBL" id="NML48024.1"/>
    </source>
</evidence>
<feature type="region of interest" description="Disordered" evidence="1">
    <location>
        <begin position="1"/>
        <end position="31"/>
    </location>
</feature>
<proteinExistence type="predicted"/>
<organism evidence="2 3">
    <name type="scientific">Ramlibacter agri</name>
    <dbReference type="NCBI Taxonomy" id="2728837"/>
    <lineage>
        <taxon>Bacteria</taxon>
        <taxon>Pseudomonadati</taxon>
        <taxon>Pseudomonadota</taxon>
        <taxon>Betaproteobacteria</taxon>
        <taxon>Burkholderiales</taxon>
        <taxon>Comamonadaceae</taxon>
        <taxon>Ramlibacter</taxon>
    </lineage>
</organism>
<evidence type="ECO:0000313" key="3">
    <source>
        <dbReference type="Proteomes" id="UP000541185"/>
    </source>
</evidence>
<accession>A0A848HC23</accession>
<reference evidence="2 3" key="1">
    <citation type="submission" date="2020-04" db="EMBL/GenBank/DDBJ databases">
        <title>Ramlibacter sp. G-1-2-2 isolated from soil.</title>
        <authorList>
            <person name="Dahal R.H."/>
        </authorList>
    </citation>
    <scope>NUCLEOTIDE SEQUENCE [LARGE SCALE GENOMIC DNA]</scope>
    <source>
        <strain evidence="2 3">G-1-2-2</strain>
    </source>
</reference>